<dbReference type="SUPFAM" id="SSF53335">
    <property type="entry name" value="S-adenosyl-L-methionine-dependent methyltransferases"/>
    <property type="match status" value="1"/>
</dbReference>
<name>E1QZF7_OLSUV</name>
<dbReference type="RefSeq" id="WP_013251523.1">
    <property type="nucleotide sequence ID" value="NC_014363.1"/>
</dbReference>
<proteinExistence type="predicted"/>
<gene>
    <name evidence="4" type="ordered locus">Olsu_0657</name>
</gene>
<dbReference type="eggNOG" id="COG3315">
    <property type="taxonomic scope" value="Bacteria"/>
</dbReference>
<organism evidence="4 5">
    <name type="scientific">Olsenella uli (strain ATCC 49627 / DSM 7084 / CCUG 31166 / CIP 109912 / JCM 12494 / LMG 11480 / NCIMB 702895 / VPI D76D-27C)</name>
    <name type="common">Lactobacillus uli</name>
    <dbReference type="NCBI Taxonomy" id="633147"/>
    <lineage>
        <taxon>Bacteria</taxon>
        <taxon>Bacillati</taxon>
        <taxon>Actinomycetota</taxon>
        <taxon>Coriobacteriia</taxon>
        <taxon>Coriobacteriales</taxon>
        <taxon>Atopobiaceae</taxon>
        <taxon>Olsenella</taxon>
    </lineage>
</organism>
<evidence type="ECO:0000256" key="3">
    <source>
        <dbReference type="SAM" id="MobiDB-lite"/>
    </source>
</evidence>
<dbReference type="GO" id="GO:0008168">
    <property type="term" value="F:methyltransferase activity"/>
    <property type="evidence" value="ECO:0007669"/>
    <property type="project" value="UniProtKB-KW"/>
</dbReference>
<reference evidence="4 5" key="1">
    <citation type="journal article" date="2010" name="Stand. Genomic Sci.">
        <title>Complete genome sequence of Olsenella uli type strain (VPI D76D-27C).</title>
        <authorList>
            <person name="Goker M."/>
            <person name="Held B."/>
            <person name="Lucas S."/>
            <person name="Nolan M."/>
            <person name="Yasawong M."/>
            <person name="Glavina Del Rio T."/>
            <person name="Tice H."/>
            <person name="Cheng J.F."/>
            <person name="Bruce D."/>
            <person name="Detter J.C."/>
            <person name="Tapia R."/>
            <person name="Han C."/>
            <person name="Goodwin L."/>
            <person name="Pitluck S."/>
            <person name="Liolios K."/>
            <person name="Ivanova N."/>
            <person name="Mavromatis K."/>
            <person name="Mikhailova N."/>
            <person name="Pati A."/>
            <person name="Chen A."/>
            <person name="Palaniappan K."/>
            <person name="Land M."/>
            <person name="Hauser L."/>
            <person name="Chang Y.J."/>
            <person name="Jeffries C.D."/>
            <person name="Rohde M."/>
            <person name="Sikorski J."/>
            <person name="Pukall R."/>
            <person name="Woyke T."/>
            <person name="Bristow J."/>
            <person name="Eisen J.A."/>
            <person name="Markowitz V."/>
            <person name="Hugenholtz P."/>
            <person name="Kyrpides N.C."/>
            <person name="Klenk H.P."/>
            <person name="Lapidus A."/>
        </authorList>
    </citation>
    <scope>NUCLEOTIDE SEQUENCE [LARGE SCALE GENOMIC DNA]</scope>
    <source>
        <strain evidence="5">ATCC 49627 / DSM 7084 / CIP 109912 / JCM 12494 / NCIMB 702895 / VPI D76D-27C</strain>
    </source>
</reference>
<dbReference type="PIRSF" id="PIRSF028177">
    <property type="entry name" value="Polyketide_synth_Omtfrase_TcmP"/>
    <property type="match status" value="1"/>
</dbReference>
<dbReference type="OrthoDB" id="9800233at2"/>
<dbReference type="HOGENOM" id="CLU_069348_0_1_11"/>
<dbReference type="GeneID" id="78512076"/>
<dbReference type="Pfam" id="PF04072">
    <property type="entry name" value="LCM"/>
    <property type="match status" value="1"/>
</dbReference>
<dbReference type="InterPro" id="IPR016874">
    <property type="entry name" value="TcmP-like"/>
</dbReference>
<dbReference type="PANTHER" id="PTHR43619">
    <property type="entry name" value="S-ADENOSYL-L-METHIONINE-DEPENDENT METHYLTRANSFERASE YKTD-RELATED"/>
    <property type="match status" value="1"/>
</dbReference>
<evidence type="ECO:0000313" key="5">
    <source>
        <dbReference type="Proteomes" id="UP000000333"/>
    </source>
</evidence>
<dbReference type="InterPro" id="IPR007213">
    <property type="entry name" value="Ppm1/Ppm2/Tcmp"/>
</dbReference>
<keyword evidence="2 4" id="KW-0808">Transferase</keyword>
<protein>
    <submittedName>
        <fullName evidence="4">Tetracenomycin polyketide synthesis O-methyltransferase TcmP</fullName>
    </submittedName>
</protein>
<feature type="region of interest" description="Disordered" evidence="3">
    <location>
        <begin position="1"/>
        <end position="20"/>
    </location>
</feature>
<evidence type="ECO:0000313" key="4">
    <source>
        <dbReference type="EMBL" id="ADK67771.1"/>
    </source>
</evidence>
<accession>E1QZF7</accession>
<dbReference type="KEGG" id="ols:Olsu_0657"/>
<dbReference type="EMBL" id="CP002106">
    <property type="protein sequence ID" value="ADK67771.1"/>
    <property type="molecule type" value="Genomic_DNA"/>
</dbReference>
<dbReference type="InterPro" id="IPR029063">
    <property type="entry name" value="SAM-dependent_MTases_sf"/>
</dbReference>
<sequence>MSDLHGNHRPECGNRLSDQTAGQHAGLQGVADTTYIPMVARMYASERFPEFFYDGTAVGLRDKIPSGILERIGESSSEYTMIASVARYHVLDGVVRTFVSEHPEGCCVVNLGAGLETMPHRLDMPEVTFYEVDLPETIELRRALIDPLPNEVLVGGDMFEFGWADQVDRTVPSLMVASGVFQYFDEADIVRFLKELGRRFPGSELIFDATNAVGVRYADRYVRKTGNTSARIRFCVDDAQAFAGRLGMPLVGERVFYTEAREVLGRRLKLYTRIAMRVCDDKRRAILVHLKLG</sequence>
<evidence type="ECO:0000256" key="2">
    <source>
        <dbReference type="ARBA" id="ARBA00022679"/>
    </source>
</evidence>
<keyword evidence="1 4" id="KW-0489">Methyltransferase</keyword>
<feature type="compositionally biased region" description="Basic and acidic residues" evidence="3">
    <location>
        <begin position="1"/>
        <end position="12"/>
    </location>
</feature>
<dbReference type="Gene3D" id="3.40.50.150">
    <property type="entry name" value="Vaccinia Virus protein VP39"/>
    <property type="match status" value="1"/>
</dbReference>
<dbReference type="STRING" id="633147.Olsu_0657"/>
<dbReference type="GO" id="GO:0032259">
    <property type="term" value="P:methylation"/>
    <property type="evidence" value="ECO:0007669"/>
    <property type="project" value="UniProtKB-KW"/>
</dbReference>
<dbReference type="Proteomes" id="UP000000333">
    <property type="component" value="Chromosome"/>
</dbReference>
<keyword evidence="5" id="KW-1185">Reference proteome</keyword>
<dbReference type="PANTHER" id="PTHR43619:SF2">
    <property type="entry name" value="S-ADENOSYL-L-METHIONINE-DEPENDENT METHYLTRANSFERASES SUPERFAMILY PROTEIN"/>
    <property type="match status" value="1"/>
</dbReference>
<evidence type="ECO:0000256" key="1">
    <source>
        <dbReference type="ARBA" id="ARBA00022603"/>
    </source>
</evidence>
<dbReference type="AlphaFoldDB" id="E1QZF7"/>